<feature type="coiled-coil region" evidence="1">
    <location>
        <begin position="29"/>
        <end position="80"/>
    </location>
</feature>
<evidence type="ECO:0000313" key="2">
    <source>
        <dbReference type="EMBL" id="SCY12466.1"/>
    </source>
</evidence>
<proteinExistence type="predicted"/>
<evidence type="ECO:0000256" key="1">
    <source>
        <dbReference type="SAM" id="Coils"/>
    </source>
</evidence>
<dbReference type="RefSeq" id="WP_092209846.1">
    <property type="nucleotide sequence ID" value="NZ_FMUX01000004.1"/>
</dbReference>
<organism evidence="2 3">
    <name type="scientific">Desulfoluna spongiiphila</name>
    <dbReference type="NCBI Taxonomy" id="419481"/>
    <lineage>
        <taxon>Bacteria</taxon>
        <taxon>Pseudomonadati</taxon>
        <taxon>Thermodesulfobacteriota</taxon>
        <taxon>Desulfobacteria</taxon>
        <taxon>Desulfobacterales</taxon>
        <taxon>Desulfolunaceae</taxon>
        <taxon>Desulfoluna</taxon>
    </lineage>
</organism>
<dbReference type="OrthoDB" id="5418328at2"/>
<dbReference type="Proteomes" id="UP000198870">
    <property type="component" value="Unassembled WGS sequence"/>
</dbReference>
<dbReference type="EMBL" id="FMUX01000004">
    <property type="protein sequence ID" value="SCY12466.1"/>
    <property type="molecule type" value="Genomic_DNA"/>
</dbReference>
<evidence type="ECO:0008006" key="4">
    <source>
        <dbReference type="Google" id="ProtNLM"/>
    </source>
</evidence>
<dbReference type="AlphaFoldDB" id="A0A1G5DCW1"/>
<keyword evidence="1" id="KW-0175">Coiled coil</keyword>
<reference evidence="2 3" key="1">
    <citation type="submission" date="2016-10" db="EMBL/GenBank/DDBJ databases">
        <authorList>
            <person name="de Groot N.N."/>
        </authorList>
    </citation>
    <scope>NUCLEOTIDE SEQUENCE [LARGE SCALE GENOMIC DNA]</scope>
    <source>
        <strain evidence="2 3">AA1</strain>
    </source>
</reference>
<name>A0A1G5DCW1_9BACT</name>
<evidence type="ECO:0000313" key="3">
    <source>
        <dbReference type="Proteomes" id="UP000198870"/>
    </source>
</evidence>
<accession>A0A1G5DCW1</accession>
<keyword evidence="3" id="KW-1185">Reference proteome</keyword>
<dbReference type="STRING" id="419481.SAMN05216233_104113"/>
<gene>
    <name evidence="2" type="ORF">SAMN05216233_104113</name>
</gene>
<protein>
    <recommendedName>
        <fullName evidence="4">MetA-pathway of phenol degradation</fullName>
    </recommendedName>
</protein>
<sequence length="360" mass="39001">MRRAGILLTWIVAMGILVLPAFTWAEEAADTDQAALESIATELEQLKKELATIKQAAQVREQLEATKEEKTEETERILTAIGLEYVLRREGSLGVTYGASYSYNSTDILENAKTNMTVDHTSNHTLYSSVSVQYGLKNNLTVNGAIPFVYKWDQQSTASERNATDIGDISFGLQWQPLPTSTGRASYILNTSLIVPSGTSPYEIDVDNALSTGSGYYSALAELSISKPIDPIMAFGSLSYRYAHEVTGLNQTRNGPNGATALKEVSPGDTFGGSLGIAYALSYQVTLHLSCQYSHTTSYEFDWHGGEHNKTGTSTAASLNIGTGWKLSPESSMNITVGVGLTDATSDFTLSFSMPFNYAL</sequence>